<keyword evidence="3" id="KW-0804">Transcription</keyword>
<dbReference type="Pfam" id="PF00440">
    <property type="entry name" value="TetR_N"/>
    <property type="match status" value="1"/>
</dbReference>
<dbReference type="GO" id="GO:0003700">
    <property type="term" value="F:DNA-binding transcription factor activity"/>
    <property type="evidence" value="ECO:0007669"/>
    <property type="project" value="TreeGrafter"/>
</dbReference>
<proteinExistence type="predicted"/>
<dbReference type="InterPro" id="IPR050109">
    <property type="entry name" value="HTH-type_TetR-like_transc_reg"/>
</dbReference>
<dbReference type="AlphaFoldDB" id="H0EBJ3"/>
<dbReference type="GO" id="GO:0000976">
    <property type="term" value="F:transcription cis-regulatory region binding"/>
    <property type="evidence" value="ECO:0007669"/>
    <property type="project" value="TreeGrafter"/>
</dbReference>
<dbReference type="Proteomes" id="UP000005143">
    <property type="component" value="Unassembled WGS sequence"/>
</dbReference>
<dbReference type="Gene3D" id="1.10.10.60">
    <property type="entry name" value="Homeodomain-like"/>
    <property type="match status" value="1"/>
</dbReference>
<evidence type="ECO:0000256" key="2">
    <source>
        <dbReference type="ARBA" id="ARBA00023125"/>
    </source>
</evidence>
<evidence type="ECO:0000256" key="3">
    <source>
        <dbReference type="ARBA" id="ARBA00023163"/>
    </source>
</evidence>
<dbReference type="EMBL" id="AGUD01000309">
    <property type="protein sequence ID" value="EHN08940.1"/>
    <property type="molecule type" value="Genomic_DNA"/>
</dbReference>
<feature type="domain" description="HTH tetR-type" evidence="6">
    <location>
        <begin position="1"/>
        <end position="48"/>
    </location>
</feature>
<feature type="compositionally biased region" description="Acidic residues" evidence="5">
    <location>
        <begin position="190"/>
        <end position="201"/>
    </location>
</feature>
<dbReference type="InterPro" id="IPR009057">
    <property type="entry name" value="Homeodomain-like_sf"/>
</dbReference>
<evidence type="ECO:0000259" key="6">
    <source>
        <dbReference type="PROSITE" id="PS50977"/>
    </source>
</evidence>
<evidence type="ECO:0000256" key="5">
    <source>
        <dbReference type="SAM" id="MobiDB-lite"/>
    </source>
</evidence>
<evidence type="ECO:0000313" key="7">
    <source>
        <dbReference type="EMBL" id="EHN08940.1"/>
    </source>
</evidence>
<keyword evidence="1" id="KW-0805">Transcription regulation</keyword>
<protein>
    <submittedName>
        <fullName evidence="7">Transcriptional regulator TetR family</fullName>
    </submittedName>
</protein>
<keyword evidence="2 4" id="KW-0238">DNA-binding</keyword>
<dbReference type="SUPFAM" id="SSF46689">
    <property type="entry name" value="Homeodomain-like"/>
    <property type="match status" value="1"/>
</dbReference>
<dbReference type="Gene3D" id="1.10.357.10">
    <property type="entry name" value="Tetracycline Repressor, domain 2"/>
    <property type="match status" value="1"/>
</dbReference>
<keyword evidence="8" id="KW-1185">Reference proteome</keyword>
<dbReference type="PANTHER" id="PTHR30055:SF234">
    <property type="entry name" value="HTH-TYPE TRANSCRIPTIONAL REGULATOR BETI"/>
    <property type="match status" value="1"/>
</dbReference>
<dbReference type="InterPro" id="IPR001647">
    <property type="entry name" value="HTH_TetR"/>
</dbReference>
<comment type="caution">
    <text evidence="7">The sequence shown here is derived from an EMBL/GenBank/DDBJ whole genome shotgun (WGS) entry which is preliminary data.</text>
</comment>
<organism evidence="7 8">
    <name type="scientific">Patulibacter medicamentivorans</name>
    <dbReference type="NCBI Taxonomy" id="1097667"/>
    <lineage>
        <taxon>Bacteria</taxon>
        <taxon>Bacillati</taxon>
        <taxon>Actinomycetota</taxon>
        <taxon>Thermoleophilia</taxon>
        <taxon>Solirubrobacterales</taxon>
        <taxon>Patulibacteraceae</taxon>
        <taxon>Patulibacter</taxon>
    </lineage>
</organism>
<gene>
    <name evidence="7" type="ORF">PAI11_42250</name>
</gene>
<dbReference type="PANTHER" id="PTHR30055">
    <property type="entry name" value="HTH-TYPE TRANSCRIPTIONAL REGULATOR RUTR"/>
    <property type="match status" value="1"/>
</dbReference>
<evidence type="ECO:0000313" key="8">
    <source>
        <dbReference type="Proteomes" id="UP000005143"/>
    </source>
</evidence>
<evidence type="ECO:0000256" key="1">
    <source>
        <dbReference type="ARBA" id="ARBA00023015"/>
    </source>
</evidence>
<dbReference type="PROSITE" id="PS50977">
    <property type="entry name" value="HTH_TETR_2"/>
    <property type="match status" value="1"/>
</dbReference>
<feature type="region of interest" description="Disordered" evidence="5">
    <location>
        <begin position="179"/>
        <end position="201"/>
    </location>
</feature>
<feature type="DNA-binding region" description="H-T-H motif" evidence="4">
    <location>
        <begin position="11"/>
        <end position="30"/>
    </location>
</feature>
<evidence type="ECO:0000256" key="4">
    <source>
        <dbReference type="PROSITE-ProRule" id="PRU00335"/>
    </source>
</evidence>
<accession>H0EBJ3</accession>
<name>H0EBJ3_9ACTN</name>
<sequence length="201" mass="21957">MVGERTYAGTTVADVVRQAGVSRTTFYAEFAGKEEVFLEAYRHGVDVIDARIDRAVRTTTDWRAQLRAGIDAYLRALADGPVFARAYLLQLPLAGPAALAARDVALRRFAERYRQTFVLARRERPELAEPPADALHVLCAGTEHLAADRVRAGQVDRLPELADVFCHCAESVLMGPARPAVPLERPAPDPDPDLAADPDLA</sequence>
<reference evidence="7 8" key="1">
    <citation type="journal article" date="2013" name="Biodegradation">
        <title>Quantitative proteomic analysis of ibuprofen-degrading Patulibacter sp. strain I11.</title>
        <authorList>
            <person name="Almeida B."/>
            <person name="Kjeldal H."/>
            <person name="Lolas I."/>
            <person name="Knudsen A.D."/>
            <person name="Carvalho G."/>
            <person name="Nielsen K.L."/>
            <person name="Barreto Crespo M.T."/>
            <person name="Stensballe A."/>
            <person name="Nielsen J.L."/>
        </authorList>
    </citation>
    <scope>NUCLEOTIDE SEQUENCE [LARGE SCALE GENOMIC DNA]</scope>
    <source>
        <strain evidence="7 8">I11</strain>
    </source>
</reference>